<name>A0A9Q9D6E5_9LACT</name>
<reference evidence="2" key="1">
    <citation type="journal article" date="2022" name="Front. Microbiol.">
        <title>Feed Insects as a Reservoir of Granadaene-Producing Lactococci.</title>
        <authorList>
            <person name="Neuzil-Bunesova V."/>
            <person name="Ramirez Garcia A."/>
            <person name="Modrackova N."/>
            <person name="Makovska M."/>
            <person name="Sabolova M."/>
            <person name="Sproer C."/>
            <person name="Bunk B."/>
            <person name="Blom J."/>
            <person name="Schwab C."/>
        </authorList>
    </citation>
    <scope>NUCLEOTIDE SEQUENCE</scope>
    <source>
        <strain evidence="2">I4/6O</strain>
    </source>
</reference>
<organism evidence="2 3">
    <name type="scientific">Lactococcus formosensis</name>
    <dbReference type="NCBI Taxonomy" id="1281486"/>
    <lineage>
        <taxon>Bacteria</taxon>
        <taxon>Bacillati</taxon>
        <taxon>Bacillota</taxon>
        <taxon>Bacilli</taxon>
        <taxon>Lactobacillales</taxon>
        <taxon>Streptococcaceae</taxon>
        <taxon>Lactococcus</taxon>
    </lineage>
</organism>
<feature type="coiled-coil region" evidence="1">
    <location>
        <begin position="5"/>
        <end position="46"/>
    </location>
</feature>
<evidence type="ECO:0000313" key="3">
    <source>
        <dbReference type="Proteomes" id="UP001056730"/>
    </source>
</evidence>
<gene>
    <name evidence="2" type="ORF">LMK00_08755</name>
</gene>
<proteinExistence type="predicted"/>
<dbReference type="AlphaFoldDB" id="A0A9Q9D6E5"/>
<dbReference type="Proteomes" id="UP001056730">
    <property type="component" value="Chromosome"/>
</dbReference>
<dbReference type="KEGG" id="lfo:LMK00_08755"/>
<evidence type="ECO:0000313" key="2">
    <source>
        <dbReference type="EMBL" id="USJ19914.1"/>
    </source>
</evidence>
<accession>A0A9Q9D6E5</accession>
<dbReference type="EMBL" id="CP086395">
    <property type="protein sequence ID" value="USJ19914.1"/>
    <property type="molecule type" value="Genomic_DNA"/>
</dbReference>
<sequence length="75" mass="8710">MSSKLQTFEDKLEKIGQELKKYDDQMTALKLKVKNKKDEYERTRAEYISALLVENNMSLSDLTEMFTNKNSLGGE</sequence>
<keyword evidence="1" id="KW-0175">Coiled coil</keyword>
<protein>
    <submittedName>
        <fullName evidence="2">Uncharacterized protein</fullName>
    </submittedName>
</protein>
<dbReference type="RefSeq" id="WP_252175311.1">
    <property type="nucleotide sequence ID" value="NZ_CP086395.1"/>
</dbReference>
<evidence type="ECO:0000256" key="1">
    <source>
        <dbReference type="SAM" id="Coils"/>
    </source>
</evidence>